<evidence type="ECO:0000256" key="1">
    <source>
        <dbReference type="SAM" id="MobiDB-lite"/>
    </source>
</evidence>
<accession>A0AAJ1X6Q9</accession>
<dbReference type="RefSeq" id="WP_317627371.1">
    <property type="nucleotide sequence ID" value="NZ_JANFFA010000005.1"/>
</dbReference>
<dbReference type="EMBL" id="JANFFA010000005">
    <property type="protein sequence ID" value="MDQ2095751.1"/>
    <property type="molecule type" value="Genomic_DNA"/>
</dbReference>
<dbReference type="AlphaFoldDB" id="A0AAJ1X6Q9"/>
<organism evidence="2 3">
    <name type="scientific">Rhodalgimonas zhirmunskyi</name>
    <dbReference type="NCBI Taxonomy" id="2964767"/>
    <lineage>
        <taxon>Bacteria</taxon>
        <taxon>Pseudomonadati</taxon>
        <taxon>Pseudomonadota</taxon>
        <taxon>Alphaproteobacteria</taxon>
        <taxon>Rhodobacterales</taxon>
        <taxon>Roseobacteraceae</taxon>
        <taxon>Rhodalgimonas</taxon>
    </lineage>
</organism>
<dbReference type="GO" id="GO:0016740">
    <property type="term" value="F:transferase activity"/>
    <property type="evidence" value="ECO:0007669"/>
    <property type="project" value="UniProtKB-KW"/>
</dbReference>
<dbReference type="InterPro" id="IPR021466">
    <property type="entry name" value="Put_rhamnosyl_transferase"/>
</dbReference>
<comment type="caution">
    <text evidence="2">The sequence shown here is derived from an EMBL/GenBank/DDBJ whole genome shotgun (WGS) entry which is preliminary data.</text>
</comment>
<gene>
    <name evidence="2" type="ORF">NOI20_16655</name>
</gene>
<reference evidence="2" key="2">
    <citation type="submission" date="2023-04" db="EMBL/GenBank/DDBJ databases">
        <title>'Rhodoalgimonas zhirmunskyi' gen. nov., isolated from a red alga.</title>
        <authorList>
            <person name="Nedashkovskaya O.I."/>
            <person name="Otstavnykh N.Y."/>
            <person name="Bystritskaya E.P."/>
            <person name="Balabanova L.A."/>
            <person name="Isaeva M.P."/>
        </authorList>
    </citation>
    <scope>NUCLEOTIDE SEQUENCE</scope>
    <source>
        <strain evidence="2">10Alg 79</strain>
    </source>
</reference>
<protein>
    <submittedName>
        <fullName evidence="2">Rhamnosyl transferase</fullName>
    </submittedName>
</protein>
<evidence type="ECO:0000313" key="2">
    <source>
        <dbReference type="EMBL" id="MDQ2095751.1"/>
    </source>
</evidence>
<dbReference type="Pfam" id="PF11316">
    <property type="entry name" value="Rhamno_transf"/>
    <property type="match status" value="1"/>
</dbReference>
<evidence type="ECO:0000313" key="3">
    <source>
        <dbReference type="Proteomes" id="UP001227162"/>
    </source>
</evidence>
<dbReference type="Proteomes" id="UP001227162">
    <property type="component" value="Unassembled WGS sequence"/>
</dbReference>
<keyword evidence="2" id="KW-0808">Transferase</keyword>
<sequence>MPQKTGAIPIVGCVRFSVLTEDYYAERFGTVERIAEHIFAPERLELRFKLFETLCLPAMTQQTDLGFRCVILTSTLLPADARARLDALIAPHPHLSIYAAPPQKHYPLTRAAYFSALPEGAKRWIFFRIDDDDAVSLDYIERLRRIADCLDGLHPNEQFAIAFNHGFYLELSEDESENSLIDGSERNPLSVGVALLSGGDDERSPYRYNHRMLATRYNLYSDMSATVFLRSVHRDNKSDPKKLGPADTMKRREVDRQVRERFGLDPDKLRAL</sequence>
<name>A0AAJ1X6Q9_9RHOB</name>
<proteinExistence type="predicted"/>
<feature type="region of interest" description="Disordered" evidence="1">
    <location>
        <begin position="235"/>
        <end position="272"/>
    </location>
</feature>
<reference evidence="2" key="1">
    <citation type="submission" date="2022-07" db="EMBL/GenBank/DDBJ databases">
        <authorList>
            <person name="Otstavnykh N."/>
            <person name="Isaeva M."/>
            <person name="Bystritskaya E."/>
        </authorList>
    </citation>
    <scope>NUCLEOTIDE SEQUENCE</scope>
    <source>
        <strain evidence="2">10Alg 79</strain>
    </source>
</reference>
<keyword evidence="3" id="KW-1185">Reference proteome</keyword>